<keyword evidence="6 8" id="KW-0472">Membrane</keyword>
<dbReference type="Gene3D" id="3.30.70.100">
    <property type="match status" value="1"/>
</dbReference>
<reference evidence="12 13" key="1">
    <citation type="journal article" date="2014" name="Genome Announc.">
        <title>Draft Genome Sequence of the Antitrypanosomally Active Sponge-Associated Bacterium Actinokineospora sp. Strain EG49.</title>
        <authorList>
            <person name="Harjes J."/>
            <person name="Ryu T."/>
            <person name="Abdelmohsen U.R."/>
            <person name="Moitinho-Silva L."/>
            <person name="Horn H."/>
            <person name="Ravasi T."/>
            <person name="Hentschel U."/>
        </authorList>
    </citation>
    <scope>NUCLEOTIDE SEQUENCE [LARGE SCALE GENOMIC DNA]</scope>
    <source>
        <strain evidence="12 13">EG49</strain>
    </source>
</reference>
<dbReference type="InterPro" id="IPR010920">
    <property type="entry name" value="LSM_dom_sf"/>
</dbReference>
<dbReference type="GO" id="GO:0005886">
    <property type="term" value="C:plasma membrane"/>
    <property type="evidence" value="ECO:0007669"/>
    <property type="project" value="UniProtKB-SubCell"/>
</dbReference>
<comment type="subcellular location">
    <subcellularLocation>
        <location evidence="1">Cell membrane</location>
        <topology evidence="1">Multi-pass membrane protein</topology>
    </subcellularLocation>
</comment>
<dbReference type="PANTHER" id="PTHR30460">
    <property type="entry name" value="MODERATE CONDUCTANCE MECHANOSENSITIVE CHANNEL YBIO"/>
    <property type="match status" value="1"/>
</dbReference>
<keyword evidence="5 8" id="KW-1133">Transmembrane helix</keyword>
<feature type="compositionally biased region" description="Basic and acidic residues" evidence="7">
    <location>
        <begin position="1"/>
        <end position="11"/>
    </location>
</feature>
<feature type="domain" description="Mechanosensitive ion channel transmembrane helices 2/3" evidence="11">
    <location>
        <begin position="142"/>
        <end position="182"/>
    </location>
</feature>
<keyword evidence="3" id="KW-1003">Cell membrane</keyword>
<dbReference type="Pfam" id="PF00924">
    <property type="entry name" value="MS_channel_2nd"/>
    <property type="match status" value="1"/>
</dbReference>
<feature type="domain" description="Mechanosensitive ion channel MscS" evidence="9">
    <location>
        <begin position="183"/>
        <end position="246"/>
    </location>
</feature>
<keyword evidence="13" id="KW-1185">Reference proteome</keyword>
<keyword evidence="4 8" id="KW-0812">Transmembrane</keyword>
<evidence type="ECO:0000259" key="9">
    <source>
        <dbReference type="Pfam" id="PF00924"/>
    </source>
</evidence>
<dbReference type="FunFam" id="2.30.30.60:FF:000001">
    <property type="entry name" value="MscS Mechanosensitive ion channel"/>
    <property type="match status" value="1"/>
</dbReference>
<dbReference type="InterPro" id="IPR006685">
    <property type="entry name" value="MscS_channel_2nd"/>
</dbReference>
<dbReference type="InterPro" id="IPR011014">
    <property type="entry name" value="MscS_channel_TM-2"/>
</dbReference>
<protein>
    <submittedName>
        <fullName evidence="12">Potassium efflux system kefA</fullName>
    </submittedName>
</protein>
<feature type="region of interest" description="Disordered" evidence="7">
    <location>
        <begin position="1"/>
        <end position="25"/>
    </location>
</feature>
<evidence type="ECO:0000259" key="11">
    <source>
        <dbReference type="Pfam" id="PF21088"/>
    </source>
</evidence>
<dbReference type="Pfam" id="PF21082">
    <property type="entry name" value="MS_channel_3rd"/>
    <property type="match status" value="1"/>
</dbReference>
<evidence type="ECO:0000259" key="10">
    <source>
        <dbReference type="Pfam" id="PF21082"/>
    </source>
</evidence>
<dbReference type="AlphaFoldDB" id="W7IVI2"/>
<dbReference type="SUPFAM" id="SSF82689">
    <property type="entry name" value="Mechanosensitive channel protein MscS (YggB), C-terminal domain"/>
    <property type="match status" value="1"/>
</dbReference>
<dbReference type="SUPFAM" id="SSF50182">
    <property type="entry name" value="Sm-like ribonucleoproteins"/>
    <property type="match status" value="1"/>
</dbReference>
<dbReference type="PANTHER" id="PTHR30460:SF0">
    <property type="entry name" value="MODERATE CONDUCTANCE MECHANOSENSITIVE CHANNEL YBIO"/>
    <property type="match status" value="1"/>
</dbReference>
<comment type="caution">
    <text evidence="12">The sequence shown here is derived from an EMBL/GenBank/DDBJ whole genome shotgun (WGS) entry which is preliminary data.</text>
</comment>
<feature type="domain" description="Mechanosensitive ion channel MscS C-terminal" evidence="10">
    <location>
        <begin position="254"/>
        <end position="339"/>
    </location>
</feature>
<accession>W7IVI2</accession>
<feature type="transmembrane region" description="Helical" evidence="8">
    <location>
        <begin position="163"/>
        <end position="185"/>
    </location>
</feature>
<evidence type="ECO:0000256" key="6">
    <source>
        <dbReference type="ARBA" id="ARBA00023136"/>
    </source>
</evidence>
<dbReference type="SUPFAM" id="SSF82861">
    <property type="entry name" value="Mechanosensitive channel protein MscS (YggB), transmembrane region"/>
    <property type="match status" value="1"/>
</dbReference>
<evidence type="ECO:0000256" key="3">
    <source>
        <dbReference type="ARBA" id="ARBA00022475"/>
    </source>
</evidence>
<dbReference type="InterPro" id="IPR049278">
    <property type="entry name" value="MS_channel_C"/>
</dbReference>
<proteinExistence type="inferred from homology"/>
<dbReference type="EMBL" id="AYXG01000007">
    <property type="protein sequence ID" value="EWC64383.1"/>
    <property type="molecule type" value="Genomic_DNA"/>
</dbReference>
<dbReference type="InterPro" id="IPR045276">
    <property type="entry name" value="YbiO_bact"/>
</dbReference>
<evidence type="ECO:0000256" key="5">
    <source>
        <dbReference type="ARBA" id="ARBA00022989"/>
    </source>
</evidence>
<dbReference type="Gene3D" id="1.10.287.1260">
    <property type="match status" value="1"/>
</dbReference>
<evidence type="ECO:0000256" key="7">
    <source>
        <dbReference type="SAM" id="MobiDB-lite"/>
    </source>
</evidence>
<name>W7IVI2_9PSEU</name>
<dbReference type="InterPro" id="IPR023408">
    <property type="entry name" value="MscS_beta-dom_sf"/>
</dbReference>
<dbReference type="PATRIC" id="fig|909613.9.peg.288"/>
<evidence type="ECO:0000313" key="12">
    <source>
        <dbReference type="EMBL" id="EWC64383.1"/>
    </source>
</evidence>
<sequence>MSGDHPPEGAHHRLRRHPESSLSSAPMNATTLTQFLDMEAPTCTTEEGTWCAEVWRLTHNEWLAASASWLVAKPLKILLIVAVAVVIRLLLRRLIERITAGDGKVPTVLKPLKERAPGAFGSLISERRAQRARTIGSVLKSLVTFIVYGLAFILTLGELGLNLGPIIASAGIVGVALGFGAQNLVKDFLSGIFMMLEDQYGVGDVVDVGEASGTIEAVGLRVTTLRDVNGTVWYVRNGEILRVGNSSQGFAVAVVDLPVGYSADVAQVTELLERVAGEVVGEEGVSEDVIEPPVVLGVEKVTPESLILRMTVKVRPGRQWAVQRALRARALRELEAADIAPPMGRLFPNQTP</sequence>
<dbReference type="Pfam" id="PF21088">
    <property type="entry name" value="MS_channel_1st"/>
    <property type="match status" value="1"/>
</dbReference>
<dbReference type="InterPro" id="IPR011066">
    <property type="entry name" value="MscS_channel_C_sf"/>
</dbReference>
<feature type="transmembrane region" description="Helical" evidence="8">
    <location>
        <begin position="137"/>
        <end position="157"/>
    </location>
</feature>
<evidence type="ECO:0000256" key="2">
    <source>
        <dbReference type="ARBA" id="ARBA00008017"/>
    </source>
</evidence>
<evidence type="ECO:0000256" key="8">
    <source>
        <dbReference type="SAM" id="Phobius"/>
    </source>
</evidence>
<dbReference type="Gene3D" id="2.30.30.60">
    <property type="match status" value="1"/>
</dbReference>
<evidence type="ECO:0000313" key="13">
    <source>
        <dbReference type="Proteomes" id="UP000019277"/>
    </source>
</evidence>
<dbReference type="STRING" id="909613.UO65_0277"/>
<organism evidence="12 13">
    <name type="scientific">Actinokineospora spheciospongiae</name>
    <dbReference type="NCBI Taxonomy" id="909613"/>
    <lineage>
        <taxon>Bacteria</taxon>
        <taxon>Bacillati</taxon>
        <taxon>Actinomycetota</taxon>
        <taxon>Actinomycetes</taxon>
        <taxon>Pseudonocardiales</taxon>
        <taxon>Pseudonocardiaceae</taxon>
        <taxon>Actinokineospora</taxon>
    </lineage>
</organism>
<evidence type="ECO:0000256" key="4">
    <source>
        <dbReference type="ARBA" id="ARBA00022692"/>
    </source>
</evidence>
<dbReference type="FunFam" id="1.10.287.1260:FF:000005">
    <property type="entry name" value="Mechanosensitive ion channel family protein"/>
    <property type="match status" value="1"/>
</dbReference>
<dbReference type="InterPro" id="IPR049142">
    <property type="entry name" value="MS_channel_1st"/>
</dbReference>
<dbReference type="Proteomes" id="UP000019277">
    <property type="component" value="Unassembled WGS sequence"/>
</dbReference>
<dbReference type="GO" id="GO:0008381">
    <property type="term" value="F:mechanosensitive monoatomic ion channel activity"/>
    <property type="evidence" value="ECO:0007669"/>
    <property type="project" value="InterPro"/>
</dbReference>
<dbReference type="eggNOG" id="COG0668">
    <property type="taxonomic scope" value="Bacteria"/>
</dbReference>
<gene>
    <name evidence="12" type="ORF">UO65_0277</name>
</gene>
<comment type="similarity">
    <text evidence="2">Belongs to the MscS (TC 1.A.23) family.</text>
</comment>
<evidence type="ECO:0000256" key="1">
    <source>
        <dbReference type="ARBA" id="ARBA00004651"/>
    </source>
</evidence>
<feature type="transmembrane region" description="Helical" evidence="8">
    <location>
        <begin position="70"/>
        <end position="91"/>
    </location>
</feature>